<dbReference type="GO" id="GO:0009244">
    <property type="term" value="P:lipopolysaccharide core region biosynthetic process"/>
    <property type="evidence" value="ECO:0007669"/>
    <property type="project" value="TreeGrafter"/>
</dbReference>
<dbReference type="AlphaFoldDB" id="A0A7K1SV59"/>
<dbReference type="EMBL" id="WPIK01000004">
    <property type="protein sequence ID" value="MVN21128.1"/>
    <property type="molecule type" value="Genomic_DNA"/>
</dbReference>
<organism evidence="3 4">
    <name type="scientific">Mucilaginibacter arboris</name>
    <dbReference type="NCBI Taxonomy" id="2682090"/>
    <lineage>
        <taxon>Bacteria</taxon>
        <taxon>Pseudomonadati</taxon>
        <taxon>Bacteroidota</taxon>
        <taxon>Sphingobacteriia</taxon>
        <taxon>Sphingobacteriales</taxon>
        <taxon>Sphingobacteriaceae</taxon>
        <taxon>Mucilaginibacter</taxon>
    </lineage>
</organism>
<dbReference type="CDD" id="cd03789">
    <property type="entry name" value="GT9_LPS_heptosyltransferase"/>
    <property type="match status" value="1"/>
</dbReference>
<comment type="caution">
    <text evidence="3">The sequence shown here is derived from an EMBL/GenBank/DDBJ whole genome shotgun (WGS) entry which is preliminary data.</text>
</comment>
<proteinExistence type="predicted"/>
<evidence type="ECO:0000256" key="2">
    <source>
        <dbReference type="ARBA" id="ARBA00022679"/>
    </source>
</evidence>
<protein>
    <recommendedName>
        <fullName evidence="5">ADP-heptose:LPS heptosyltransferase</fullName>
    </recommendedName>
</protein>
<keyword evidence="2" id="KW-0808">Transferase</keyword>
<dbReference type="InterPro" id="IPR002201">
    <property type="entry name" value="Glyco_trans_9"/>
</dbReference>
<evidence type="ECO:0000313" key="4">
    <source>
        <dbReference type="Proteomes" id="UP000462014"/>
    </source>
</evidence>
<evidence type="ECO:0008006" key="5">
    <source>
        <dbReference type="Google" id="ProtNLM"/>
    </source>
</evidence>
<dbReference type="RefSeq" id="WP_157565203.1">
    <property type="nucleotide sequence ID" value="NZ_WPIK01000004.1"/>
</dbReference>
<dbReference type="InterPro" id="IPR051199">
    <property type="entry name" value="LPS_LOS_Heptosyltrfase"/>
</dbReference>
<evidence type="ECO:0000256" key="1">
    <source>
        <dbReference type="ARBA" id="ARBA00022676"/>
    </source>
</evidence>
<accession>A0A7K1SV59</accession>
<name>A0A7K1SV59_9SPHI</name>
<dbReference type="Proteomes" id="UP000462014">
    <property type="component" value="Unassembled WGS sequence"/>
</dbReference>
<evidence type="ECO:0000313" key="3">
    <source>
        <dbReference type="EMBL" id="MVN21128.1"/>
    </source>
</evidence>
<dbReference type="PANTHER" id="PTHR30160">
    <property type="entry name" value="TETRAACYLDISACCHARIDE 4'-KINASE-RELATED"/>
    <property type="match status" value="1"/>
</dbReference>
<keyword evidence="4" id="KW-1185">Reference proteome</keyword>
<dbReference type="GO" id="GO:0005829">
    <property type="term" value="C:cytosol"/>
    <property type="evidence" value="ECO:0007669"/>
    <property type="project" value="TreeGrafter"/>
</dbReference>
<sequence length="381" mass="43898">MKIKQLLSKAYRSLFLIHLPFYTNNILIIRLDNIGDYILFRNGLKQIRISDRFKNRKITLLGNKVFKDIAENFDNKEIDNFIWIDPKILNNNLKKIALICKLKLRAYHTIINPVHHRYINNDLFIKYINAKQAIGSKGHSRQPANQEKQLSESCYTELIDIPGDATFEFFRNVAFIENLTQLYNSQYKLEIALAKNKQEKINNSSKIRIVIVPGASAEFRRWSTKNILDLIINLNDEYNKKCIFYLTGSKSEIHLGEQICRNIPTHVTIENLIGKTTLLETIEIVNNSDLLISNETGTVHIAAALKTPAVCISNGNDFGRFNPYPSTLAENIITLYPIDNFYKNELYQTNVQKFHISDLDINDITVQSVFEAAKTLIEKVN</sequence>
<dbReference type="PANTHER" id="PTHR30160:SF1">
    <property type="entry name" value="LIPOPOLYSACCHARIDE 1,2-N-ACETYLGLUCOSAMINETRANSFERASE-RELATED"/>
    <property type="match status" value="1"/>
</dbReference>
<dbReference type="GO" id="GO:0008713">
    <property type="term" value="F:ADP-heptose-lipopolysaccharide heptosyltransferase activity"/>
    <property type="evidence" value="ECO:0007669"/>
    <property type="project" value="TreeGrafter"/>
</dbReference>
<dbReference type="Gene3D" id="3.40.50.2000">
    <property type="entry name" value="Glycogen Phosphorylase B"/>
    <property type="match status" value="2"/>
</dbReference>
<dbReference type="Pfam" id="PF01075">
    <property type="entry name" value="Glyco_transf_9"/>
    <property type="match status" value="1"/>
</dbReference>
<reference evidence="3 4" key="1">
    <citation type="submission" date="2019-12" db="EMBL/GenBank/DDBJ databases">
        <title>Mucilaginibacter sp. HMF7410 genome sequencing and assembly.</title>
        <authorList>
            <person name="Kang H."/>
            <person name="Cha I."/>
            <person name="Kim H."/>
            <person name="Joh K."/>
        </authorList>
    </citation>
    <scope>NUCLEOTIDE SEQUENCE [LARGE SCALE GENOMIC DNA]</scope>
    <source>
        <strain evidence="3 4">HMF7410</strain>
    </source>
</reference>
<dbReference type="SUPFAM" id="SSF53756">
    <property type="entry name" value="UDP-Glycosyltransferase/glycogen phosphorylase"/>
    <property type="match status" value="1"/>
</dbReference>
<keyword evidence="1" id="KW-0328">Glycosyltransferase</keyword>
<gene>
    <name evidence="3" type="ORF">GO621_06230</name>
</gene>